<gene>
    <name evidence="12" type="ORF">PHLCEN_2v2166</name>
</gene>
<dbReference type="InterPro" id="IPR050542">
    <property type="entry name" value="Glycosyl_Hydrlase18_Chitinase"/>
</dbReference>
<keyword evidence="6 8" id="KW-0326">Glycosidase</keyword>
<keyword evidence="7" id="KW-0624">Polysaccharide degradation</keyword>
<keyword evidence="13" id="KW-1185">Reference proteome</keyword>
<evidence type="ECO:0000313" key="12">
    <source>
        <dbReference type="EMBL" id="PSS32059.1"/>
    </source>
</evidence>
<evidence type="ECO:0000256" key="2">
    <source>
        <dbReference type="ARBA" id="ARBA00012729"/>
    </source>
</evidence>
<dbReference type="GO" id="GO:0005576">
    <property type="term" value="C:extracellular region"/>
    <property type="evidence" value="ECO:0007669"/>
    <property type="project" value="TreeGrafter"/>
</dbReference>
<feature type="region of interest" description="Disordered" evidence="10">
    <location>
        <begin position="284"/>
        <end position="319"/>
    </location>
</feature>
<dbReference type="PROSITE" id="PS51910">
    <property type="entry name" value="GH18_2"/>
    <property type="match status" value="1"/>
</dbReference>
<dbReference type="GO" id="GO:0008843">
    <property type="term" value="F:endochitinase activity"/>
    <property type="evidence" value="ECO:0007669"/>
    <property type="project" value="UniProtKB-EC"/>
</dbReference>
<proteinExistence type="inferred from homology"/>
<organism evidence="12 13">
    <name type="scientific">Hermanssonia centrifuga</name>
    <dbReference type="NCBI Taxonomy" id="98765"/>
    <lineage>
        <taxon>Eukaryota</taxon>
        <taxon>Fungi</taxon>
        <taxon>Dikarya</taxon>
        <taxon>Basidiomycota</taxon>
        <taxon>Agaricomycotina</taxon>
        <taxon>Agaricomycetes</taxon>
        <taxon>Polyporales</taxon>
        <taxon>Meruliaceae</taxon>
        <taxon>Hermanssonia</taxon>
    </lineage>
</organism>
<dbReference type="SUPFAM" id="SSF51445">
    <property type="entry name" value="(Trans)glycosidases"/>
    <property type="match status" value="1"/>
</dbReference>
<sequence length="319" mass="33542">MAQDIQTCQSKGKLVTLSLGGGTGQVGFSSDSQAQTFATQIWNMFLGGASSTRPFGSVVLDGLDLDIESGTPAHYAAFVNQIRSLAAPTGKSYYITAAPQCPYPDAYIGTALNQASFDAVYVQFYNNYCGLNYPSDYNFATWDNWAKTTSFNKNVKVYIGAPGSQDAAGEGYVSASTLASYVSDAQSKYSSFGGVMMWDADSAYSNSRFDLAVKTAMTASAQKLGLPAAKISSVSAPSPAAPVTTPKAVSSAAKPAIPVTSATAAIANPVAEVAQSASAEVTPIRSVKRPFTPHETDDPNRSKDSNVAANRVNSRFFRV</sequence>
<feature type="compositionally biased region" description="Basic and acidic residues" evidence="10">
    <location>
        <begin position="292"/>
        <end position="304"/>
    </location>
</feature>
<dbReference type="InterPro" id="IPR017853">
    <property type="entry name" value="GH"/>
</dbReference>
<keyword evidence="5" id="KW-0119">Carbohydrate metabolism</keyword>
<keyword evidence="3 8" id="KW-0378">Hydrolase</keyword>
<evidence type="ECO:0000256" key="1">
    <source>
        <dbReference type="ARBA" id="ARBA00000822"/>
    </source>
</evidence>
<dbReference type="GO" id="GO:0000272">
    <property type="term" value="P:polysaccharide catabolic process"/>
    <property type="evidence" value="ECO:0007669"/>
    <property type="project" value="UniProtKB-KW"/>
</dbReference>
<evidence type="ECO:0000256" key="9">
    <source>
        <dbReference type="RuleBase" id="RU004453"/>
    </source>
</evidence>
<evidence type="ECO:0000313" key="13">
    <source>
        <dbReference type="Proteomes" id="UP000186601"/>
    </source>
</evidence>
<protein>
    <recommendedName>
        <fullName evidence="2">chitinase</fullName>
        <ecNumber evidence="2">3.2.1.14</ecNumber>
    </recommendedName>
</protein>
<dbReference type="PROSITE" id="PS01095">
    <property type="entry name" value="GH18_1"/>
    <property type="match status" value="1"/>
</dbReference>
<dbReference type="InterPro" id="IPR001579">
    <property type="entry name" value="Glyco_hydro_18_chit_AS"/>
</dbReference>
<comment type="caution">
    <text evidence="12">The sequence shown here is derived from an EMBL/GenBank/DDBJ whole genome shotgun (WGS) entry which is preliminary data.</text>
</comment>
<evidence type="ECO:0000256" key="5">
    <source>
        <dbReference type="ARBA" id="ARBA00023277"/>
    </source>
</evidence>
<dbReference type="InterPro" id="IPR001223">
    <property type="entry name" value="Glyco_hydro18_cat"/>
</dbReference>
<dbReference type="EC" id="3.2.1.14" evidence="2"/>
<dbReference type="AlphaFoldDB" id="A0A2R6RPY9"/>
<dbReference type="PANTHER" id="PTHR45708:SF49">
    <property type="entry name" value="ENDOCHITINASE"/>
    <property type="match status" value="1"/>
</dbReference>
<dbReference type="PANTHER" id="PTHR45708">
    <property type="entry name" value="ENDOCHITINASE"/>
    <property type="match status" value="1"/>
</dbReference>
<reference evidence="12 13" key="1">
    <citation type="submission" date="2018-02" db="EMBL/GenBank/DDBJ databases">
        <title>Genome sequence of the basidiomycete white-rot fungus Phlebia centrifuga.</title>
        <authorList>
            <person name="Granchi Z."/>
            <person name="Peng M."/>
            <person name="de Vries R.P."/>
            <person name="Hilden K."/>
            <person name="Makela M.R."/>
            <person name="Grigoriev I."/>
            <person name="Riley R."/>
        </authorList>
    </citation>
    <scope>NUCLEOTIDE SEQUENCE [LARGE SCALE GENOMIC DNA]</scope>
    <source>
        <strain evidence="12 13">FBCC195</strain>
    </source>
</reference>
<evidence type="ECO:0000259" key="11">
    <source>
        <dbReference type="PROSITE" id="PS51910"/>
    </source>
</evidence>
<evidence type="ECO:0000256" key="3">
    <source>
        <dbReference type="ARBA" id="ARBA00022801"/>
    </source>
</evidence>
<dbReference type="STRING" id="98765.A0A2R6RPY9"/>
<keyword evidence="4" id="KW-0146">Chitin degradation</keyword>
<evidence type="ECO:0000256" key="6">
    <source>
        <dbReference type="ARBA" id="ARBA00023295"/>
    </source>
</evidence>
<dbReference type="Gene3D" id="3.20.20.80">
    <property type="entry name" value="Glycosidases"/>
    <property type="match status" value="1"/>
</dbReference>
<evidence type="ECO:0000256" key="4">
    <source>
        <dbReference type="ARBA" id="ARBA00023024"/>
    </source>
</evidence>
<dbReference type="OrthoDB" id="6020543at2759"/>
<evidence type="ECO:0000256" key="10">
    <source>
        <dbReference type="SAM" id="MobiDB-lite"/>
    </source>
</evidence>
<dbReference type="Pfam" id="PF00704">
    <property type="entry name" value="Glyco_hydro_18"/>
    <property type="match status" value="1"/>
</dbReference>
<name>A0A2R6RPY9_9APHY</name>
<feature type="domain" description="GH18" evidence="11">
    <location>
        <begin position="1"/>
        <end position="220"/>
    </location>
</feature>
<evidence type="ECO:0000256" key="8">
    <source>
        <dbReference type="RuleBase" id="RU000489"/>
    </source>
</evidence>
<accession>A0A2R6RPY9</accession>
<dbReference type="Proteomes" id="UP000186601">
    <property type="component" value="Unassembled WGS sequence"/>
</dbReference>
<dbReference type="GO" id="GO:0006032">
    <property type="term" value="P:chitin catabolic process"/>
    <property type="evidence" value="ECO:0007669"/>
    <property type="project" value="UniProtKB-KW"/>
</dbReference>
<evidence type="ECO:0000256" key="7">
    <source>
        <dbReference type="ARBA" id="ARBA00023326"/>
    </source>
</evidence>
<dbReference type="EMBL" id="MLYV02000201">
    <property type="protein sequence ID" value="PSS32059.1"/>
    <property type="molecule type" value="Genomic_DNA"/>
</dbReference>
<comment type="catalytic activity">
    <reaction evidence="1">
        <text>Random endo-hydrolysis of N-acetyl-beta-D-glucosaminide (1-&gt;4)-beta-linkages in chitin and chitodextrins.</text>
        <dbReference type="EC" id="3.2.1.14"/>
    </reaction>
</comment>
<comment type="similarity">
    <text evidence="9">Belongs to the glycosyl hydrolase 18 family.</text>
</comment>